<dbReference type="AlphaFoldDB" id="A0A1H5ZK37"/>
<evidence type="ECO:0008006" key="4">
    <source>
        <dbReference type="Google" id="ProtNLM"/>
    </source>
</evidence>
<dbReference type="Proteomes" id="UP000236728">
    <property type="component" value="Unassembled WGS sequence"/>
</dbReference>
<sequence length="190" mass="20829">MLALPLRAWCFRRHTLAAALSGILAIASPGVAVRAQGSADEAAIRAAMLLNVARFTDWPTWKMDAEHPQFLICFLGADPIDRYADKILDHQTINDKPVSVRHLKPGEPVEPCHILYTSVANRKFLTHSKAELTKAAVLSVSELSNNLTPDQIVGLPVDGDHVRIEINLTLAQQSSLRISSRILRLASVTP</sequence>
<protein>
    <recommendedName>
        <fullName evidence="4">YfiR family protein</fullName>
    </recommendedName>
</protein>
<dbReference type="Pfam" id="PF13689">
    <property type="entry name" value="DUF4154"/>
    <property type="match status" value="1"/>
</dbReference>
<dbReference type="OrthoDB" id="129430at2"/>
<reference evidence="2 3" key="1">
    <citation type="submission" date="2016-10" db="EMBL/GenBank/DDBJ databases">
        <authorList>
            <person name="de Groot N.N."/>
        </authorList>
    </citation>
    <scope>NUCLEOTIDE SEQUENCE [LARGE SCALE GENOMIC DNA]</scope>
    <source>
        <strain evidence="2 3">DSM 22489</strain>
    </source>
</reference>
<feature type="signal peptide" evidence="1">
    <location>
        <begin position="1"/>
        <end position="32"/>
    </location>
</feature>
<dbReference type="RefSeq" id="WP_103933588.1">
    <property type="nucleotide sequence ID" value="NZ_FNVA01000004.1"/>
</dbReference>
<gene>
    <name evidence="2" type="ORF">SAMN05421819_2720</name>
</gene>
<name>A0A1H5ZK37_9BACT</name>
<evidence type="ECO:0000313" key="2">
    <source>
        <dbReference type="EMBL" id="SEG36888.1"/>
    </source>
</evidence>
<evidence type="ECO:0000256" key="1">
    <source>
        <dbReference type="SAM" id="SignalP"/>
    </source>
</evidence>
<accession>A0A1H5ZK37</accession>
<evidence type="ECO:0000313" key="3">
    <source>
        <dbReference type="Proteomes" id="UP000236728"/>
    </source>
</evidence>
<keyword evidence="3" id="KW-1185">Reference proteome</keyword>
<dbReference type="EMBL" id="FNVA01000004">
    <property type="protein sequence ID" value="SEG36888.1"/>
    <property type="molecule type" value="Genomic_DNA"/>
</dbReference>
<feature type="chain" id="PRO_5009291646" description="YfiR family protein" evidence="1">
    <location>
        <begin position="33"/>
        <end position="190"/>
    </location>
</feature>
<dbReference type="InterPro" id="IPR025293">
    <property type="entry name" value="YfiR/HmsC-like"/>
</dbReference>
<keyword evidence="1" id="KW-0732">Signal</keyword>
<organism evidence="2 3">
    <name type="scientific">Bryocella elongata</name>
    <dbReference type="NCBI Taxonomy" id="863522"/>
    <lineage>
        <taxon>Bacteria</taxon>
        <taxon>Pseudomonadati</taxon>
        <taxon>Acidobacteriota</taxon>
        <taxon>Terriglobia</taxon>
        <taxon>Terriglobales</taxon>
        <taxon>Acidobacteriaceae</taxon>
        <taxon>Bryocella</taxon>
    </lineage>
</organism>
<proteinExistence type="predicted"/>